<dbReference type="GeneID" id="33331357"/>
<dbReference type="GO" id="GO:0016887">
    <property type="term" value="F:ATP hydrolysis activity"/>
    <property type="evidence" value="ECO:0007669"/>
    <property type="project" value="InterPro"/>
</dbReference>
<accession>A0A2Z2M3U1</accession>
<evidence type="ECO:0000256" key="5">
    <source>
        <dbReference type="ARBA" id="ARBA00023125"/>
    </source>
</evidence>
<evidence type="ECO:0000259" key="7">
    <source>
        <dbReference type="SMART" id="SM00968"/>
    </source>
</evidence>
<comment type="domain">
    <text evidence="6">Contains large globular domains required for ATP hydrolysis at each terminus and a third globular domain forming a flexible hinge near the middle of the molecule. These domains are separated by coiled-coil structures.</text>
</comment>
<dbReference type="SMART" id="SM00968">
    <property type="entry name" value="SMC_hinge"/>
    <property type="match status" value="1"/>
</dbReference>
<feature type="coiled-coil region" evidence="6">
    <location>
        <begin position="169"/>
        <end position="348"/>
    </location>
</feature>
<keyword evidence="5 6" id="KW-0238">DNA-binding</keyword>
<evidence type="ECO:0000256" key="3">
    <source>
        <dbReference type="ARBA" id="ARBA00022840"/>
    </source>
</evidence>
<dbReference type="GO" id="GO:0006260">
    <property type="term" value="P:DNA replication"/>
    <property type="evidence" value="ECO:0007669"/>
    <property type="project" value="UniProtKB-UniRule"/>
</dbReference>
<evidence type="ECO:0000313" key="8">
    <source>
        <dbReference type="EMBL" id="ASJ00410.1"/>
    </source>
</evidence>
<dbReference type="GO" id="GO:0007059">
    <property type="term" value="P:chromosome segregation"/>
    <property type="evidence" value="ECO:0007669"/>
    <property type="project" value="UniProtKB-UniRule"/>
</dbReference>
<reference evidence="8 9" key="1">
    <citation type="submission" date="2016-03" db="EMBL/GenBank/DDBJ databases">
        <title>Complete genome sequence of Thermococcus gorgonarius.</title>
        <authorList>
            <person name="Oger P.M."/>
        </authorList>
    </citation>
    <scope>NUCLEOTIDE SEQUENCE [LARGE SCALE GENOMIC DNA]</scope>
    <source>
        <strain evidence="8 9">W-12</strain>
    </source>
</reference>
<dbReference type="GO" id="GO:0030261">
    <property type="term" value="P:chromosome condensation"/>
    <property type="evidence" value="ECO:0007669"/>
    <property type="project" value="InterPro"/>
</dbReference>
<dbReference type="Gene3D" id="1.20.5.340">
    <property type="match status" value="1"/>
</dbReference>
<feature type="domain" description="SMC hinge" evidence="7">
    <location>
        <begin position="520"/>
        <end position="632"/>
    </location>
</feature>
<comment type="subcellular location">
    <subcellularLocation>
        <location evidence="6">Cytoplasm</location>
    </subcellularLocation>
</comment>
<evidence type="ECO:0000256" key="2">
    <source>
        <dbReference type="ARBA" id="ARBA00022741"/>
    </source>
</evidence>
<keyword evidence="4 6" id="KW-0175">Coiled coil</keyword>
<name>A0A2Z2M3U1_THEGO</name>
<comment type="similarity">
    <text evidence="6">Belongs to the SMC family.</text>
</comment>
<dbReference type="InterPro" id="IPR003395">
    <property type="entry name" value="RecF/RecN/SMC_N"/>
</dbReference>
<dbReference type="PIRSF" id="PIRSF005719">
    <property type="entry name" value="SMC"/>
    <property type="match status" value="1"/>
</dbReference>
<dbReference type="Pfam" id="PF06470">
    <property type="entry name" value="SMC_hinge"/>
    <property type="match status" value="1"/>
</dbReference>
<dbReference type="GO" id="GO:0007062">
    <property type="term" value="P:sister chromatid cohesion"/>
    <property type="evidence" value="ECO:0007669"/>
    <property type="project" value="InterPro"/>
</dbReference>
<proteinExistence type="inferred from homology"/>
<dbReference type="GO" id="GO:0003677">
    <property type="term" value="F:DNA binding"/>
    <property type="evidence" value="ECO:0007669"/>
    <property type="project" value="UniProtKB-UniRule"/>
</dbReference>
<evidence type="ECO:0000256" key="4">
    <source>
        <dbReference type="ARBA" id="ARBA00023054"/>
    </source>
</evidence>
<dbReference type="RefSeq" id="WP_088884749.1">
    <property type="nucleotide sequence ID" value="NZ_CP014855.1"/>
</dbReference>
<dbReference type="Pfam" id="PF02463">
    <property type="entry name" value="SMC_N"/>
    <property type="match status" value="1"/>
</dbReference>
<dbReference type="Gene3D" id="1.20.1060.20">
    <property type="match status" value="1"/>
</dbReference>
<evidence type="ECO:0000313" key="9">
    <source>
        <dbReference type="Proteomes" id="UP000250134"/>
    </source>
</evidence>
<dbReference type="Gene3D" id="3.30.70.1620">
    <property type="match status" value="1"/>
</dbReference>
<protein>
    <recommendedName>
        <fullName evidence="6">Chromosome partition protein Smc</fullName>
    </recommendedName>
</protein>
<keyword evidence="2 6" id="KW-0547">Nucleotide-binding</keyword>
<dbReference type="GO" id="GO:0005524">
    <property type="term" value="F:ATP binding"/>
    <property type="evidence" value="ECO:0007669"/>
    <property type="project" value="UniProtKB-UniRule"/>
</dbReference>
<comment type="function">
    <text evidence="6">Required for chromosome condensation and partitioning.</text>
</comment>
<sequence length="1192" mass="135758">MPYIEKIEMKGFKSYGNKKVVVPLSKGFTAIVGANGSGKSNIGDAVLFVLGGLSAKAMRATRISDLIFAGNKAEPPAKYAEVAMYFNNEDRGFPIDEDEVVIKRRVYPDGRSAYWLNGKRATRSEILDLLSAAMISPEGYNLVLQGDITKFIKMSPTERRLIIDEISGIAEYDAKKEKALEELKQAEENLARVDLLIKEVKKQLDKLEKERNDALRYLDLKEKVERARVALLLGEIKRLESLIAGTEERDGVIEGEIKSVEESLKVLIKEIIAKERELNEVERELEEKSEDGILEVTRRISEVKSKIEMAKRNIENAEKEIEEDQRRLVKAKEELKKVSDEIEKSKGAIVRWSKRREKLLVEIKEKETARNKLLVKLGEIDRSYAVAREEFDKVVKELEDAKKELYTREAEVNKFTEEIERAKARIVQAKVRKKALKEAIEESKKALEAKRSELAEIEGKMGKAQSRLKKAEKELEEKTNALKKVEKELARAKEELIKAEAQTEVRGNRAVEFLKSQQIPGLYGTLGELISVPDSTYAIAVEVALGGNYDNVVVEDDRVAEKAIKLLKEKKLGRLTFLPLNKIKPRSMKERPKLGTPAMDVVQYDPKFKKAVAYALGDTLIVEDMEEARAVGIGNVRMVTLGGELLEKSGAITGGHYKPRGKFGVNVDELKKKVEGLEREKDALESAMNALKAEIRGLENELFELRMRKSDVNKDLEVLQRDLERLLREDRGIDEEIKSAEVAIESLNAKIEEYRGEMAKLRGRIERLEKKREKLKKALENPEARELNAKIREVEAEIAKLREELSRVESKLEGLEGRINEELLPRKADLEEEIEGLVNRINALRANIRENEEAIKRLEGEMEELKKAEESVKDELKELRERRERLKNEIVELREKKDELSNKLNELRIEANTLKIKLAQYETELKEKQAELKHFDGKLVKSIKPEEIPEPEKLEELKKEIEKMEEEIRSLEPVNMKAIEDFEVVERRYMELSSKREQVLAEKESIEDFIAEIEGQKREVFMKTLNEIAKNFSELFAKLSPGGSARLILENPEDPFAGGLEIEAKPAGKDVKRIEAMSGGEKALTALAFVFAIQRYKPAPFYLFDEIDAHLDDANVKRVADLIKESSQSSQFIVITLRDVMMANADKIIGVSMRNGISRVVSLSLEKAMKILEEARKRSEAEHAEMFGHLAG</sequence>
<dbReference type="GO" id="GO:0005694">
    <property type="term" value="C:chromosome"/>
    <property type="evidence" value="ECO:0007669"/>
    <property type="project" value="InterPro"/>
</dbReference>
<dbReference type="Gene3D" id="3.40.50.300">
    <property type="entry name" value="P-loop containing nucleotide triphosphate hydrolases"/>
    <property type="match status" value="2"/>
</dbReference>
<dbReference type="PANTHER" id="PTHR43977">
    <property type="entry name" value="STRUCTURAL MAINTENANCE OF CHROMOSOMES PROTEIN 3"/>
    <property type="match status" value="1"/>
</dbReference>
<evidence type="ECO:0000256" key="1">
    <source>
        <dbReference type="ARBA" id="ARBA00022490"/>
    </source>
</evidence>
<dbReference type="KEGG" id="tgg:A3K92_02375"/>
<comment type="subunit">
    <text evidence="6">Homodimer.</text>
</comment>
<keyword evidence="1 6" id="KW-0963">Cytoplasm</keyword>
<evidence type="ECO:0000256" key="6">
    <source>
        <dbReference type="HAMAP-Rule" id="MF_01894"/>
    </source>
</evidence>
<dbReference type="GO" id="GO:0005737">
    <property type="term" value="C:cytoplasm"/>
    <property type="evidence" value="ECO:0007669"/>
    <property type="project" value="UniProtKB-SubCell"/>
</dbReference>
<dbReference type="OrthoDB" id="9143at2157"/>
<organism evidence="8 9">
    <name type="scientific">Thermococcus gorgonarius</name>
    <dbReference type="NCBI Taxonomy" id="71997"/>
    <lineage>
        <taxon>Archaea</taxon>
        <taxon>Methanobacteriati</taxon>
        <taxon>Methanobacteriota</taxon>
        <taxon>Thermococci</taxon>
        <taxon>Thermococcales</taxon>
        <taxon>Thermococcaceae</taxon>
        <taxon>Thermococcus</taxon>
    </lineage>
</organism>
<keyword evidence="9" id="KW-1185">Reference proteome</keyword>
<dbReference type="InterPro" id="IPR024704">
    <property type="entry name" value="SMC"/>
</dbReference>
<dbReference type="NCBIfam" id="TIGR02168">
    <property type="entry name" value="SMC_prok_B"/>
    <property type="match status" value="1"/>
</dbReference>
<dbReference type="Gene3D" id="1.10.287.1490">
    <property type="match status" value="1"/>
</dbReference>
<keyword evidence="3 6" id="KW-0067">ATP-binding</keyword>
<feature type="coiled-coil region" evidence="6">
    <location>
        <begin position="384"/>
        <end position="502"/>
    </location>
</feature>
<dbReference type="InterPro" id="IPR027417">
    <property type="entry name" value="P-loop_NTPase"/>
</dbReference>
<dbReference type="HAMAP" id="MF_01894">
    <property type="entry name" value="Smc_prok"/>
    <property type="match status" value="1"/>
</dbReference>
<dbReference type="EMBL" id="CP014855">
    <property type="protein sequence ID" value="ASJ00410.1"/>
    <property type="molecule type" value="Genomic_DNA"/>
</dbReference>
<gene>
    <name evidence="6" type="primary">smc</name>
    <name evidence="8" type="ORF">A3K92_02375</name>
</gene>
<dbReference type="InterPro" id="IPR011890">
    <property type="entry name" value="SMC_prok"/>
</dbReference>
<dbReference type="SUPFAM" id="SSF75553">
    <property type="entry name" value="Smc hinge domain"/>
    <property type="match status" value="1"/>
</dbReference>
<dbReference type="InterPro" id="IPR010935">
    <property type="entry name" value="SMC_hinge"/>
</dbReference>
<dbReference type="NCBIfam" id="TIGR02169">
    <property type="entry name" value="SMC_prok_A"/>
    <property type="match status" value="1"/>
</dbReference>
<dbReference type="AlphaFoldDB" id="A0A2Z2M3U1"/>
<dbReference type="Proteomes" id="UP000250134">
    <property type="component" value="Chromosome"/>
</dbReference>
<dbReference type="SUPFAM" id="SSF52540">
    <property type="entry name" value="P-loop containing nucleoside triphosphate hydrolases"/>
    <property type="match status" value="1"/>
</dbReference>
<feature type="coiled-coil region" evidence="6">
    <location>
        <begin position="667"/>
        <end position="974"/>
    </location>
</feature>
<feature type="binding site" evidence="6">
    <location>
        <begin position="34"/>
        <end position="41"/>
    </location>
    <ligand>
        <name>ATP</name>
        <dbReference type="ChEBI" id="CHEBI:30616"/>
    </ligand>
</feature>
<dbReference type="InterPro" id="IPR036277">
    <property type="entry name" value="SMC_hinge_sf"/>
</dbReference>